<dbReference type="FunFam" id="3.40.10.10:FF:000001">
    <property type="entry name" value="DNA-3-methyladenine glycosylase 2"/>
    <property type="match status" value="1"/>
</dbReference>
<dbReference type="AlphaFoldDB" id="A0A7J5DHT1"/>
<dbReference type="Gene3D" id="3.40.10.10">
    <property type="entry name" value="DNA Methylphosphotriester Repair Domain"/>
    <property type="match status" value="1"/>
</dbReference>
<dbReference type="GO" id="GO:0005737">
    <property type="term" value="C:cytoplasm"/>
    <property type="evidence" value="ECO:0007669"/>
    <property type="project" value="TreeGrafter"/>
</dbReference>
<evidence type="ECO:0000313" key="13">
    <source>
        <dbReference type="EMBL" id="KAB1988203.1"/>
    </source>
</evidence>
<dbReference type="EMBL" id="WBKG01000009">
    <property type="protein sequence ID" value="KAB1988203.1"/>
    <property type="molecule type" value="Genomic_DNA"/>
</dbReference>
<dbReference type="Pfam" id="PF02805">
    <property type="entry name" value="Ada_Zn_binding"/>
    <property type="match status" value="1"/>
</dbReference>
<dbReference type="InterPro" id="IPR009057">
    <property type="entry name" value="Homeodomain-like_sf"/>
</dbReference>
<evidence type="ECO:0000256" key="11">
    <source>
        <dbReference type="ARBA" id="ARBA00023204"/>
    </source>
</evidence>
<accession>A0A7J5DHT1</accession>
<gene>
    <name evidence="13" type="ORF">F8144_13335</name>
</gene>
<evidence type="ECO:0000256" key="9">
    <source>
        <dbReference type="ARBA" id="ARBA00023159"/>
    </source>
</evidence>
<dbReference type="GO" id="GO:0008725">
    <property type="term" value="F:DNA-3-methyladenine glycosylase activity"/>
    <property type="evidence" value="ECO:0007669"/>
    <property type="project" value="TreeGrafter"/>
</dbReference>
<keyword evidence="10" id="KW-0804">Transcription</keyword>
<dbReference type="Gene3D" id="1.10.340.30">
    <property type="entry name" value="Hypothetical protein, domain 2"/>
    <property type="match status" value="1"/>
</dbReference>
<dbReference type="PANTHER" id="PTHR43003">
    <property type="entry name" value="DNA-3-METHYLADENINE GLYCOSYLASE"/>
    <property type="match status" value="1"/>
</dbReference>
<dbReference type="SUPFAM" id="SSF57884">
    <property type="entry name" value="Ada DNA repair protein, N-terminal domain (N-Ada 10)"/>
    <property type="match status" value="1"/>
</dbReference>
<dbReference type="InterPro" id="IPR018060">
    <property type="entry name" value="HTH_AraC"/>
</dbReference>
<dbReference type="GO" id="GO:0008270">
    <property type="term" value="F:zinc ion binding"/>
    <property type="evidence" value="ECO:0007669"/>
    <property type="project" value="InterPro"/>
</dbReference>
<evidence type="ECO:0000256" key="2">
    <source>
        <dbReference type="ARBA" id="ARBA00022603"/>
    </source>
</evidence>
<dbReference type="RefSeq" id="WP_151469518.1">
    <property type="nucleotide sequence ID" value="NZ_WBKG01000009.1"/>
</dbReference>
<keyword evidence="8" id="KW-0238">DNA-binding</keyword>
<evidence type="ECO:0000256" key="7">
    <source>
        <dbReference type="ARBA" id="ARBA00023015"/>
    </source>
</evidence>
<organism evidence="13 14">
    <name type="scientific">Streptomyces triticiradicis</name>
    <dbReference type="NCBI Taxonomy" id="2651189"/>
    <lineage>
        <taxon>Bacteria</taxon>
        <taxon>Bacillati</taxon>
        <taxon>Actinomycetota</taxon>
        <taxon>Actinomycetes</taxon>
        <taxon>Kitasatosporales</taxon>
        <taxon>Streptomycetaceae</taxon>
        <taxon>Streptomyces</taxon>
    </lineage>
</organism>
<dbReference type="SMART" id="SM00342">
    <property type="entry name" value="HTH_ARAC"/>
    <property type="match status" value="1"/>
</dbReference>
<dbReference type="Pfam" id="PF12833">
    <property type="entry name" value="HTH_18"/>
    <property type="match status" value="1"/>
</dbReference>
<dbReference type="Gene3D" id="1.10.1670.10">
    <property type="entry name" value="Helix-hairpin-Helix base-excision DNA repair enzymes (C-terminal)"/>
    <property type="match status" value="1"/>
</dbReference>
<dbReference type="InterPro" id="IPR037046">
    <property type="entry name" value="AlkA_N_sf"/>
</dbReference>
<dbReference type="Proteomes" id="UP000442990">
    <property type="component" value="Unassembled WGS sequence"/>
</dbReference>
<dbReference type="GO" id="GO:0032993">
    <property type="term" value="C:protein-DNA complex"/>
    <property type="evidence" value="ECO:0007669"/>
    <property type="project" value="TreeGrafter"/>
</dbReference>
<reference evidence="13 14" key="1">
    <citation type="submission" date="2019-09" db="EMBL/GenBank/DDBJ databases">
        <title>Isolation and identification of active actinomycetes.</title>
        <authorList>
            <person name="Yu Z."/>
            <person name="Han C."/>
            <person name="Yu B."/>
        </authorList>
    </citation>
    <scope>NUCLEOTIDE SEQUENCE [LARGE SCALE GENOMIC DNA]</scope>
    <source>
        <strain evidence="13 14">NEAU-H2</strain>
    </source>
</reference>
<dbReference type="SUPFAM" id="SSF46689">
    <property type="entry name" value="Homeodomain-like"/>
    <property type="match status" value="1"/>
</dbReference>
<keyword evidence="9" id="KW-0010">Activator</keyword>
<keyword evidence="7" id="KW-0805">Transcription regulation</keyword>
<evidence type="ECO:0000256" key="8">
    <source>
        <dbReference type="ARBA" id="ARBA00023125"/>
    </source>
</evidence>
<comment type="caution">
    <text evidence="13">The sequence shown here is derived from an EMBL/GenBank/DDBJ whole genome shotgun (WGS) entry which is preliminary data.</text>
</comment>
<evidence type="ECO:0000256" key="5">
    <source>
        <dbReference type="ARBA" id="ARBA00022763"/>
    </source>
</evidence>
<name>A0A7J5DHT1_9ACTN</name>
<protein>
    <submittedName>
        <fullName evidence="13">DNA-3-methyladenine glycosylase 2 family protein</fullName>
    </submittedName>
</protein>
<evidence type="ECO:0000256" key="10">
    <source>
        <dbReference type="ARBA" id="ARBA00023163"/>
    </source>
</evidence>
<dbReference type="GO" id="GO:0003700">
    <property type="term" value="F:DNA-binding transcription factor activity"/>
    <property type="evidence" value="ECO:0007669"/>
    <property type="project" value="InterPro"/>
</dbReference>
<dbReference type="InterPro" id="IPR011257">
    <property type="entry name" value="DNA_glycosylase"/>
</dbReference>
<evidence type="ECO:0000256" key="4">
    <source>
        <dbReference type="ARBA" id="ARBA00022723"/>
    </source>
</evidence>
<dbReference type="GO" id="GO:0043565">
    <property type="term" value="F:sequence-specific DNA binding"/>
    <property type="evidence" value="ECO:0007669"/>
    <property type="project" value="InterPro"/>
</dbReference>
<keyword evidence="14" id="KW-1185">Reference proteome</keyword>
<dbReference type="GO" id="GO:0006285">
    <property type="term" value="P:base-excision repair, AP site formation"/>
    <property type="evidence" value="ECO:0007669"/>
    <property type="project" value="TreeGrafter"/>
</dbReference>
<dbReference type="SUPFAM" id="SSF55945">
    <property type="entry name" value="TATA-box binding protein-like"/>
    <property type="match status" value="1"/>
</dbReference>
<proteinExistence type="predicted"/>
<evidence type="ECO:0000259" key="12">
    <source>
        <dbReference type="PROSITE" id="PS01124"/>
    </source>
</evidence>
<dbReference type="InterPro" id="IPR010316">
    <property type="entry name" value="AlkA_N"/>
</dbReference>
<dbReference type="InterPro" id="IPR051912">
    <property type="entry name" value="Alkylbase_DNA_Glycosylase/TA"/>
</dbReference>
<dbReference type="Gene3D" id="1.10.10.60">
    <property type="entry name" value="Homeodomain-like"/>
    <property type="match status" value="1"/>
</dbReference>
<comment type="cofactor">
    <cofactor evidence="1">
        <name>Zn(2+)</name>
        <dbReference type="ChEBI" id="CHEBI:29105"/>
    </cofactor>
</comment>
<dbReference type="SMART" id="SM01009">
    <property type="entry name" value="AlkA_N"/>
    <property type="match status" value="1"/>
</dbReference>
<dbReference type="SUPFAM" id="SSF48150">
    <property type="entry name" value="DNA-glycosylase"/>
    <property type="match status" value="1"/>
</dbReference>
<dbReference type="Pfam" id="PF06029">
    <property type="entry name" value="AlkA_N"/>
    <property type="match status" value="1"/>
</dbReference>
<keyword evidence="5" id="KW-0227">DNA damage</keyword>
<keyword evidence="6" id="KW-0862">Zinc</keyword>
<dbReference type="InterPro" id="IPR004026">
    <property type="entry name" value="Ada_DNA_repair_Zn-bd"/>
</dbReference>
<evidence type="ECO:0000256" key="3">
    <source>
        <dbReference type="ARBA" id="ARBA00022679"/>
    </source>
</evidence>
<sequence length="502" mass="54404">MMDEEHYYRAALSNDSRFDGRLYIGVASTGIYCRPTCPAMTPKRVNMRFYRTAAAAQAAGFRACKRCRPDSVPGSPEWNSRADLVGRAMRLIADGLVDREGVSGLAARLNYSERQLQRQLVAEVGAGPLALARAQRARTAQLLLETTDLHVSEVAFASGYSSIRQFNDNMRAVFSMPPTELRARAVQRRPRTAPPTQPWGNGIRIQLPFRTPLDVTGLLEQLGEQAVPGIEEYADGVYHRALSLPHGSAVVSLSRAAGKPAGKTVQPPGRGFVECELHLQDLRDMTAAVQRCRDLLDLDADPGAVDEVLARDALLAPLVARVPGRRVPGSVDPAECAVRAVLAQDAGPEEARSDAALLVARYGKPLTREVGRVTHTFPAVETLARLAPHELAGTPERGSRVKAMATALAREDLVLGVGVDREEAGRKLLKVEGVTPRTAALVRMRALGDPDVLVPEELEPHDAARQSFGGPGPATGDERSEAWRPWRSYAVQHLWAAAGTVR</sequence>
<dbReference type="PANTHER" id="PTHR43003:SF13">
    <property type="entry name" value="DNA-3-METHYLADENINE GLYCOSYLASE 2"/>
    <property type="match status" value="1"/>
</dbReference>
<dbReference type="GO" id="GO:0043916">
    <property type="term" value="F:DNA-7-methylguanine glycosylase activity"/>
    <property type="evidence" value="ECO:0007669"/>
    <property type="project" value="TreeGrafter"/>
</dbReference>
<dbReference type="GO" id="GO:0008168">
    <property type="term" value="F:methyltransferase activity"/>
    <property type="evidence" value="ECO:0007669"/>
    <property type="project" value="UniProtKB-KW"/>
</dbReference>
<dbReference type="Gene3D" id="3.30.310.20">
    <property type="entry name" value="DNA-3-methyladenine glycosylase AlkA, N-terminal domain"/>
    <property type="match status" value="1"/>
</dbReference>
<keyword evidence="11" id="KW-0234">DNA repair</keyword>
<keyword evidence="2" id="KW-0489">Methyltransferase</keyword>
<evidence type="ECO:0000256" key="6">
    <source>
        <dbReference type="ARBA" id="ARBA00022833"/>
    </source>
</evidence>
<feature type="domain" description="HTH araC/xylS-type" evidence="12">
    <location>
        <begin position="86"/>
        <end position="184"/>
    </location>
</feature>
<dbReference type="GO" id="GO:0032259">
    <property type="term" value="P:methylation"/>
    <property type="evidence" value="ECO:0007669"/>
    <property type="project" value="UniProtKB-KW"/>
</dbReference>
<keyword evidence="4" id="KW-0479">Metal-binding</keyword>
<evidence type="ECO:0000256" key="1">
    <source>
        <dbReference type="ARBA" id="ARBA00001947"/>
    </source>
</evidence>
<keyword evidence="3" id="KW-0808">Transferase</keyword>
<dbReference type="PROSITE" id="PS01124">
    <property type="entry name" value="HTH_ARAC_FAMILY_2"/>
    <property type="match status" value="1"/>
</dbReference>
<dbReference type="InterPro" id="IPR035451">
    <property type="entry name" value="Ada-like_dom_sf"/>
</dbReference>
<evidence type="ECO:0000313" key="14">
    <source>
        <dbReference type="Proteomes" id="UP000442990"/>
    </source>
</evidence>
<dbReference type="GO" id="GO:0032131">
    <property type="term" value="F:alkylated DNA binding"/>
    <property type="evidence" value="ECO:0007669"/>
    <property type="project" value="TreeGrafter"/>
</dbReference>
<dbReference type="InterPro" id="IPR023170">
    <property type="entry name" value="HhH_base_excis_C"/>
</dbReference>
<dbReference type="GO" id="GO:0006307">
    <property type="term" value="P:DNA alkylation repair"/>
    <property type="evidence" value="ECO:0007669"/>
    <property type="project" value="TreeGrafter"/>
</dbReference>